<dbReference type="InterPro" id="IPR052070">
    <property type="entry name" value="ESCRT-I_UEV_domain"/>
</dbReference>
<evidence type="ECO:0000259" key="8">
    <source>
        <dbReference type="PROSITE" id="PS51322"/>
    </source>
</evidence>
<dbReference type="EMBL" id="CAMGYJ010000002">
    <property type="protein sequence ID" value="CAI0385656.1"/>
    <property type="molecule type" value="Genomic_DNA"/>
</dbReference>
<protein>
    <recommendedName>
        <fullName evidence="8">UEV domain-containing protein</fullName>
    </recommendedName>
</protein>
<keyword evidence="4" id="KW-0967">Endosome</keyword>
<dbReference type="GO" id="GO:0008333">
    <property type="term" value="P:endosome to lysosome transport"/>
    <property type="evidence" value="ECO:0007669"/>
    <property type="project" value="TreeGrafter"/>
</dbReference>
<dbReference type="PANTHER" id="PTHR23306">
    <property type="entry name" value="TUMOR SUSCEPTIBILITY GENE 101 PROTEIN-RELATED"/>
    <property type="match status" value="1"/>
</dbReference>
<name>A0AAV0HK07_9ROSI</name>
<dbReference type="PROSITE" id="PS51322">
    <property type="entry name" value="UEV"/>
    <property type="match status" value="1"/>
</dbReference>
<evidence type="ECO:0000256" key="6">
    <source>
        <dbReference type="ARBA" id="ARBA00023054"/>
    </source>
</evidence>
<dbReference type="GO" id="GO:0043130">
    <property type="term" value="F:ubiquitin binding"/>
    <property type="evidence" value="ECO:0007669"/>
    <property type="project" value="TreeGrafter"/>
</dbReference>
<dbReference type="InterPro" id="IPR008883">
    <property type="entry name" value="UEV_N"/>
</dbReference>
<evidence type="ECO:0000256" key="1">
    <source>
        <dbReference type="ARBA" id="ARBA00004177"/>
    </source>
</evidence>
<reference evidence="9" key="1">
    <citation type="submission" date="2022-08" db="EMBL/GenBank/DDBJ databases">
        <authorList>
            <person name="Gutierrez-Valencia J."/>
        </authorList>
    </citation>
    <scope>NUCLEOTIDE SEQUENCE</scope>
</reference>
<dbReference type="GO" id="GO:0015031">
    <property type="term" value="P:protein transport"/>
    <property type="evidence" value="ECO:0007669"/>
    <property type="project" value="UniProtKB-KW"/>
</dbReference>
<dbReference type="SUPFAM" id="SSF54495">
    <property type="entry name" value="UBC-like"/>
    <property type="match status" value="1"/>
</dbReference>
<keyword evidence="6 7" id="KW-0175">Coiled coil</keyword>
<dbReference type="SUPFAM" id="SSF140111">
    <property type="entry name" value="Endosomal sorting complex assembly domain"/>
    <property type="match status" value="1"/>
</dbReference>
<comment type="caution">
    <text evidence="9">The sequence shown here is derived from an EMBL/GenBank/DDBJ whole genome shotgun (WGS) entry which is preliminary data.</text>
</comment>
<evidence type="ECO:0000313" key="9">
    <source>
        <dbReference type="EMBL" id="CAI0385656.1"/>
    </source>
</evidence>
<evidence type="ECO:0000256" key="3">
    <source>
        <dbReference type="ARBA" id="ARBA00022448"/>
    </source>
</evidence>
<evidence type="ECO:0000256" key="4">
    <source>
        <dbReference type="ARBA" id="ARBA00022753"/>
    </source>
</evidence>
<keyword evidence="3" id="KW-0813">Transport</keyword>
<comment type="subcellular location">
    <subcellularLocation>
        <location evidence="1">Endosome</location>
    </subcellularLocation>
</comment>
<dbReference type="InterPro" id="IPR016135">
    <property type="entry name" value="UBQ-conjugating_enzyme/RWD"/>
</dbReference>
<comment type="similarity">
    <text evidence="2">Belongs to the ubiquitin-conjugating enzyme family. UEV subfamily.</text>
</comment>
<sequence>MAPEESKYTARFIETALDCSSAQHALSYPHPKQRWLIRKHLRSLLADYPSFSPSTDSFTHDDGTTVRLLRAVGDLRFPVGAVPLAIWLPENYPYAPPLVFVSVNPTSPRIHRAHPFVDPSSGLTTAAYLRNWAFPGCNLTGLVRSLAHIFALDHPFADCNFSVAGQIKASQPDLASRNEAMDRLAGMLHYDLAALTAETETETESLQIKREELRDREDIIASLVIGLEHECRSLTDKVTELKKQAEELEGWLMMRLRASGSPGTCNDDGDGGFEAADEESEMVIQNLAGDRAVEDVVCELGKAIEEEGEAVSFGAYMRQVRALSREQFWHRDSVLRLRGPAMLDYWHG</sequence>
<feature type="domain" description="UEV" evidence="8">
    <location>
        <begin position="18"/>
        <end position="160"/>
    </location>
</feature>
<evidence type="ECO:0000256" key="2">
    <source>
        <dbReference type="ARBA" id="ARBA00009594"/>
    </source>
</evidence>
<dbReference type="Gene3D" id="6.10.140.820">
    <property type="match status" value="1"/>
</dbReference>
<dbReference type="AlphaFoldDB" id="A0AAV0HK07"/>
<dbReference type="Pfam" id="PF05743">
    <property type="entry name" value="UEV"/>
    <property type="match status" value="1"/>
</dbReference>
<dbReference type="InterPro" id="IPR017916">
    <property type="entry name" value="SB_dom"/>
</dbReference>
<accession>A0AAV0HK07</accession>
<evidence type="ECO:0000256" key="7">
    <source>
        <dbReference type="SAM" id="Coils"/>
    </source>
</evidence>
<dbReference type="Proteomes" id="UP001154282">
    <property type="component" value="Unassembled WGS sequence"/>
</dbReference>
<dbReference type="CDD" id="cd11685">
    <property type="entry name" value="UEV_TSG101-like"/>
    <property type="match status" value="1"/>
</dbReference>
<keyword evidence="10" id="KW-1185">Reference proteome</keyword>
<evidence type="ECO:0000256" key="5">
    <source>
        <dbReference type="ARBA" id="ARBA00022927"/>
    </source>
</evidence>
<gene>
    <name evidence="9" type="ORF">LITE_LOCUS4864</name>
</gene>
<dbReference type="Gene3D" id="3.10.110.10">
    <property type="entry name" value="Ubiquitin Conjugating Enzyme"/>
    <property type="match status" value="1"/>
</dbReference>
<dbReference type="Pfam" id="PF09454">
    <property type="entry name" value="Vps23_core"/>
    <property type="match status" value="1"/>
</dbReference>
<keyword evidence="5" id="KW-0653">Protein transport</keyword>
<feature type="coiled-coil region" evidence="7">
    <location>
        <begin position="196"/>
        <end position="244"/>
    </location>
</feature>
<dbReference type="GO" id="GO:0000813">
    <property type="term" value="C:ESCRT I complex"/>
    <property type="evidence" value="ECO:0007669"/>
    <property type="project" value="TreeGrafter"/>
</dbReference>
<evidence type="ECO:0000313" key="10">
    <source>
        <dbReference type="Proteomes" id="UP001154282"/>
    </source>
</evidence>
<dbReference type="PANTHER" id="PTHR23306:SF21">
    <property type="entry name" value="UBIQUITIN-CONJUGATING ENZYME_RWD-LIKE PROTEIN"/>
    <property type="match status" value="1"/>
</dbReference>
<dbReference type="InterPro" id="IPR037202">
    <property type="entry name" value="ESCRT_assembly_dom"/>
</dbReference>
<organism evidence="9 10">
    <name type="scientific">Linum tenue</name>
    <dbReference type="NCBI Taxonomy" id="586396"/>
    <lineage>
        <taxon>Eukaryota</taxon>
        <taxon>Viridiplantae</taxon>
        <taxon>Streptophyta</taxon>
        <taxon>Embryophyta</taxon>
        <taxon>Tracheophyta</taxon>
        <taxon>Spermatophyta</taxon>
        <taxon>Magnoliopsida</taxon>
        <taxon>eudicotyledons</taxon>
        <taxon>Gunneridae</taxon>
        <taxon>Pentapetalae</taxon>
        <taxon>rosids</taxon>
        <taxon>fabids</taxon>
        <taxon>Malpighiales</taxon>
        <taxon>Linaceae</taxon>
        <taxon>Linum</taxon>
    </lineage>
</organism>
<proteinExistence type="inferred from homology"/>